<gene>
    <name evidence="1" type="ORF">METZ01_LOCUS254613</name>
</gene>
<organism evidence="1">
    <name type="scientific">marine metagenome</name>
    <dbReference type="NCBI Taxonomy" id="408172"/>
    <lineage>
        <taxon>unclassified sequences</taxon>
        <taxon>metagenomes</taxon>
        <taxon>ecological metagenomes</taxon>
    </lineage>
</organism>
<accession>A0A382IR67</accession>
<proteinExistence type="predicted"/>
<reference evidence="1" key="1">
    <citation type="submission" date="2018-05" db="EMBL/GenBank/DDBJ databases">
        <authorList>
            <person name="Lanie J.A."/>
            <person name="Ng W.-L."/>
            <person name="Kazmierczak K.M."/>
            <person name="Andrzejewski T.M."/>
            <person name="Davidsen T.M."/>
            <person name="Wayne K.J."/>
            <person name="Tettelin H."/>
            <person name="Glass J.I."/>
            <person name="Rusch D."/>
            <person name="Podicherti R."/>
            <person name="Tsui H.-C.T."/>
            <person name="Winkler M.E."/>
        </authorList>
    </citation>
    <scope>NUCLEOTIDE SEQUENCE</scope>
</reference>
<protein>
    <submittedName>
        <fullName evidence="1">Uncharacterized protein</fullName>
    </submittedName>
</protein>
<dbReference type="AlphaFoldDB" id="A0A382IR67"/>
<sequence>MLGSPVLNQMIRDNDRPVLFLKVYGSPYPLLLLQAQKKRSVPLLPPIFLKAPQI</sequence>
<dbReference type="EMBL" id="UINC01068843">
    <property type="protein sequence ID" value="SVC01759.1"/>
    <property type="molecule type" value="Genomic_DNA"/>
</dbReference>
<name>A0A382IR67_9ZZZZ</name>
<evidence type="ECO:0000313" key="1">
    <source>
        <dbReference type="EMBL" id="SVC01759.1"/>
    </source>
</evidence>